<dbReference type="AlphaFoldDB" id="A0A926EGK7"/>
<sequence length="266" mass="30156">MEFYLCPIASGSSGNCTYLHADEQRLLIDVGVSGKRVTEGLTEIDIDPTTLKGILITHEHSDHIKGVGIISRKYDLPIYATKPTWERMESAQMLGKVKEHNQRIISKDEPIYFGELMVTPYSIYHDSVDPVGYVFEYMGKKMVLATDMGKVDRKIVERFYNADGILLEFNHDVNMVEVGSYPFPLKQRILGDYGHLNNELAAKVLAHIYHPDLKWAILGHLSNENNLPDLAYLSAKNALLEKQIEIGKDLQVTVANRYNLTPIHRV</sequence>
<dbReference type="PANTHER" id="PTHR47619:SF1">
    <property type="entry name" value="EXODEOXYRIBONUCLEASE WALJ"/>
    <property type="match status" value="1"/>
</dbReference>
<dbReference type="Gene3D" id="3.60.15.10">
    <property type="entry name" value="Ribonuclease Z/Hydroxyacylglutathione hydrolase-like"/>
    <property type="match status" value="1"/>
</dbReference>
<organism evidence="2 3">
    <name type="scientific">Zhenhengia yiwuensis</name>
    <dbReference type="NCBI Taxonomy" id="2763666"/>
    <lineage>
        <taxon>Bacteria</taxon>
        <taxon>Bacillati</taxon>
        <taxon>Bacillota</taxon>
        <taxon>Clostridia</taxon>
        <taxon>Lachnospirales</taxon>
        <taxon>Lachnospiraceae</taxon>
        <taxon>Zhenhengia</taxon>
    </lineage>
</organism>
<dbReference type="InterPro" id="IPR036866">
    <property type="entry name" value="RibonucZ/Hydroxyglut_hydro"/>
</dbReference>
<dbReference type="EMBL" id="JACRSY010000001">
    <property type="protein sequence ID" value="MBC8578112.1"/>
    <property type="molecule type" value="Genomic_DNA"/>
</dbReference>
<dbReference type="Pfam" id="PF12706">
    <property type="entry name" value="Lactamase_B_2"/>
    <property type="match status" value="1"/>
</dbReference>
<accession>A0A926EGK7</accession>
<keyword evidence="3" id="KW-1185">Reference proteome</keyword>
<dbReference type="SUPFAM" id="SSF56281">
    <property type="entry name" value="Metallo-hydrolase/oxidoreductase"/>
    <property type="match status" value="1"/>
</dbReference>
<dbReference type="Proteomes" id="UP000655830">
    <property type="component" value="Unassembled WGS sequence"/>
</dbReference>
<dbReference type="PANTHER" id="PTHR47619">
    <property type="entry name" value="METALLO-HYDROLASE YYCJ-RELATED"/>
    <property type="match status" value="1"/>
</dbReference>
<evidence type="ECO:0000313" key="3">
    <source>
        <dbReference type="Proteomes" id="UP000655830"/>
    </source>
</evidence>
<name>A0A926EGK7_9FIRM</name>
<dbReference type="SMART" id="SM00849">
    <property type="entry name" value="Lactamase_B"/>
    <property type="match status" value="1"/>
</dbReference>
<feature type="domain" description="Metallo-beta-lactamase" evidence="1">
    <location>
        <begin position="13"/>
        <end position="193"/>
    </location>
</feature>
<protein>
    <submittedName>
        <fullName evidence="2">MBL fold metallo-hydrolase</fullName>
    </submittedName>
</protein>
<dbReference type="InterPro" id="IPR001279">
    <property type="entry name" value="Metallo-B-lactamas"/>
</dbReference>
<comment type="caution">
    <text evidence="2">The sequence shown here is derived from an EMBL/GenBank/DDBJ whole genome shotgun (WGS) entry which is preliminary data.</text>
</comment>
<evidence type="ECO:0000313" key="2">
    <source>
        <dbReference type="EMBL" id="MBC8578112.1"/>
    </source>
</evidence>
<proteinExistence type="predicted"/>
<reference evidence="2" key="1">
    <citation type="submission" date="2020-08" db="EMBL/GenBank/DDBJ databases">
        <title>Genome public.</title>
        <authorList>
            <person name="Liu C."/>
            <person name="Sun Q."/>
        </authorList>
    </citation>
    <scope>NUCLEOTIDE SEQUENCE</scope>
    <source>
        <strain evidence="2">NSJ-12</strain>
    </source>
</reference>
<dbReference type="RefSeq" id="WP_249331180.1">
    <property type="nucleotide sequence ID" value="NZ_JACRSY010000001.1"/>
</dbReference>
<evidence type="ECO:0000259" key="1">
    <source>
        <dbReference type="SMART" id="SM00849"/>
    </source>
</evidence>
<dbReference type="InterPro" id="IPR052533">
    <property type="entry name" value="WalJ/YycJ-like"/>
</dbReference>
<gene>
    <name evidence="2" type="ORF">H8718_00975</name>
</gene>